<organism evidence="3 4">
    <name type="scientific">Drosophila navojoa</name>
    <name type="common">Fruit fly</name>
    <dbReference type="NCBI Taxonomy" id="7232"/>
    <lineage>
        <taxon>Eukaryota</taxon>
        <taxon>Metazoa</taxon>
        <taxon>Ecdysozoa</taxon>
        <taxon>Arthropoda</taxon>
        <taxon>Hexapoda</taxon>
        <taxon>Insecta</taxon>
        <taxon>Pterygota</taxon>
        <taxon>Neoptera</taxon>
        <taxon>Endopterygota</taxon>
        <taxon>Diptera</taxon>
        <taxon>Brachycera</taxon>
        <taxon>Muscomorpha</taxon>
        <taxon>Ephydroidea</taxon>
        <taxon>Drosophilidae</taxon>
        <taxon>Drosophila</taxon>
    </lineage>
</organism>
<keyword evidence="2" id="KW-0732">Signal</keyword>
<feature type="signal peptide" evidence="2">
    <location>
        <begin position="1"/>
        <end position="29"/>
    </location>
</feature>
<feature type="chain" id="PRO_5019792614" evidence="2">
    <location>
        <begin position="30"/>
        <end position="797"/>
    </location>
</feature>
<comment type="caution">
    <text evidence="3">The sequence shown here is derived from an EMBL/GenBank/DDBJ whole genome shotgun (WGS) entry which is preliminary data.</text>
</comment>
<accession>A0A484BNQ1</accession>
<dbReference type="EMBL" id="LSRL02000015">
    <property type="protein sequence ID" value="TDG50449.1"/>
    <property type="molecule type" value="Genomic_DNA"/>
</dbReference>
<feature type="coiled-coil region" evidence="1">
    <location>
        <begin position="185"/>
        <end position="219"/>
    </location>
</feature>
<keyword evidence="1" id="KW-0175">Coiled coil</keyword>
<dbReference type="Proteomes" id="UP000295192">
    <property type="component" value="Unassembled WGS sequence"/>
</dbReference>
<evidence type="ECO:0000256" key="1">
    <source>
        <dbReference type="SAM" id="Coils"/>
    </source>
</evidence>
<evidence type="ECO:0000256" key="2">
    <source>
        <dbReference type="SAM" id="SignalP"/>
    </source>
</evidence>
<keyword evidence="4" id="KW-1185">Reference proteome</keyword>
<evidence type="ECO:0000313" key="4">
    <source>
        <dbReference type="Proteomes" id="UP000295192"/>
    </source>
</evidence>
<evidence type="ECO:0000313" key="3">
    <source>
        <dbReference type="EMBL" id="TDG50449.1"/>
    </source>
</evidence>
<dbReference type="STRING" id="7232.A0A484BNQ1"/>
<sequence length="797" mass="88333">MSGWHDRQHEVRITTIYLLLLLSIPNATADSKSFLSPSNATTKWKRNNKVDIPRLYTAYRVLLQDGVGGGGNAKIEVGQIGKRIAVAEEDDESSISKTTVPLKGNSAVNNTEKVISFIKDLRSKEKGLSSFDYNNTEKAKCARVEKIKDVEDEKSGKEKSIEDLPAAHGMVILKMDEPSKTKGENAKKTEAAKIQQANIDEMENRLAELNRVYQKYVNVWKRPTPETKGYTLLGNKNALPATNVRLSALDALVDVVETLKQSNPVDEIVKAINDEMNPETESLVGSIKLNVNDCLAPSSQQGKNKIISDQSSNVVKRLVPKVSPDVKTGGLYEEYKKKLNDILQAHKNTHKALSEEQRLRAQSSAAVNANTLTQCHCDATKSVIIAVDSDGQTVTKEQTPCFCEATRPTNLAIDGDTVTISNGLIPCYCDGMKSDNLAEVFSDGQPGKSIVYMKVPESETRGQQPNKESQMNGGLKPYYLSNSKHRQMVWNDVPLMRPGSRRKGDPVIQQIMTVPKRGPNQPVVCVKNSQDSIPLRNNLTHLPSFTKNKSKLHHIIRVLQTKHRPGIKRKAQKRGLNNRYDGMSANLAFPEVLVQKFGQPQETGGKLIENMAKQLNVSPVEMAQRIASSSGMGSGQPMATGMYPGQSPLGSWESALLGIRINIRDDNKIVVAEVKPTCMQPKVRRSETNRLWRQCVKVTPAEIRDRFKSSSTALNRPLNITIQDTVPPRQHEMLENLAEWIFTGSSVSILGGPMLVTCQNVNTNLIVPQFTHNIVHNPVFHLLVVDALQTLFNFVDE</sequence>
<dbReference type="OrthoDB" id="6735462at2759"/>
<reference evidence="3 4" key="1">
    <citation type="journal article" date="2019" name="J. Hered.">
        <title>An Improved Genome Assembly for Drosophila navojoa, the Basal Species in the mojavensis Cluster.</title>
        <authorList>
            <person name="Vanderlinde T."/>
            <person name="Dupim E.G."/>
            <person name="Nazario-Yepiz N.O."/>
            <person name="Carvalho A.B."/>
        </authorList>
    </citation>
    <scope>NUCLEOTIDE SEQUENCE [LARGE SCALE GENOMIC DNA]</scope>
    <source>
        <strain evidence="3">Navoj_Jal97</strain>
        <tissue evidence="3">Whole organism</tissue>
    </source>
</reference>
<protein>
    <submittedName>
        <fullName evidence="3">Uncharacterized protein</fullName>
    </submittedName>
</protein>
<dbReference type="OMA" id="GMVILKM"/>
<dbReference type="AlphaFoldDB" id="A0A484BNQ1"/>
<gene>
    <name evidence="3" type="ORF">AWZ03_003038</name>
</gene>
<name>A0A484BNQ1_DRONA</name>
<proteinExistence type="predicted"/>